<name>A0AAV1WUD4_LUPLU</name>
<evidence type="ECO:0000313" key="1">
    <source>
        <dbReference type="EMBL" id="CAL0313026.1"/>
    </source>
</evidence>
<keyword evidence="2" id="KW-1185">Reference proteome</keyword>
<dbReference type="AlphaFoldDB" id="A0AAV1WUD4"/>
<gene>
    <name evidence="1" type="ORF">LLUT_LOCUS14086</name>
</gene>
<accession>A0AAV1WUD4</accession>
<sequence length="140" mass="15623">MEPFPSDLVSKKEYRLHLVSHVPSFLKLYLGIDKQFYSDQQLLPAANTIGQLSLLMDPNLGDLSMTRDATFEHCCCTVRATCLYWAAKFSRVCETGISAPSFPLLEAGSRLPSPAAEYRPDTDFNCNPDVNVSKINIFLS</sequence>
<reference evidence="1 2" key="1">
    <citation type="submission" date="2024-03" db="EMBL/GenBank/DDBJ databases">
        <authorList>
            <person name="Martinez-Hernandez J."/>
        </authorList>
    </citation>
    <scope>NUCLEOTIDE SEQUENCE [LARGE SCALE GENOMIC DNA]</scope>
</reference>
<comment type="caution">
    <text evidence="1">The sequence shown here is derived from an EMBL/GenBank/DDBJ whole genome shotgun (WGS) entry which is preliminary data.</text>
</comment>
<organism evidence="1 2">
    <name type="scientific">Lupinus luteus</name>
    <name type="common">European yellow lupine</name>
    <dbReference type="NCBI Taxonomy" id="3873"/>
    <lineage>
        <taxon>Eukaryota</taxon>
        <taxon>Viridiplantae</taxon>
        <taxon>Streptophyta</taxon>
        <taxon>Embryophyta</taxon>
        <taxon>Tracheophyta</taxon>
        <taxon>Spermatophyta</taxon>
        <taxon>Magnoliopsida</taxon>
        <taxon>eudicotyledons</taxon>
        <taxon>Gunneridae</taxon>
        <taxon>Pentapetalae</taxon>
        <taxon>rosids</taxon>
        <taxon>fabids</taxon>
        <taxon>Fabales</taxon>
        <taxon>Fabaceae</taxon>
        <taxon>Papilionoideae</taxon>
        <taxon>50 kb inversion clade</taxon>
        <taxon>genistoids sensu lato</taxon>
        <taxon>core genistoids</taxon>
        <taxon>Genisteae</taxon>
        <taxon>Lupinus</taxon>
    </lineage>
</organism>
<evidence type="ECO:0000313" key="2">
    <source>
        <dbReference type="Proteomes" id="UP001497480"/>
    </source>
</evidence>
<proteinExistence type="predicted"/>
<dbReference type="EMBL" id="CAXHTB010000009">
    <property type="protein sequence ID" value="CAL0313026.1"/>
    <property type="molecule type" value="Genomic_DNA"/>
</dbReference>
<dbReference type="Proteomes" id="UP001497480">
    <property type="component" value="Unassembled WGS sequence"/>
</dbReference>
<protein>
    <submittedName>
        <fullName evidence="1">Uncharacterized protein</fullName>
    </submittedName>
</protein>